<evidence type="ECO:0000313" key="7">
    <source>
        <dbReference type="Proteomes" id="UP000715095"/>
    </source>
</evidence>
<dbReference type="EMBL" id="JACJJC010000005">
    <property type="protein sequence ID" value="MBM6703711.1"/>
    <property type="molecule type" value="Genomic_DNA"/>
</dbReference>
<sequence length="320" mass="35740">MAFDKNSASGELEVRMLRLLLALLREPQLSKTALSLGVSIGTASRDLKTAREILGDKLYVRSGGLMVPTRRMLELAPAFEHVIASLEALVRPGVPFSPAHSHETFEISAPDNTAATVLLPAMARLREEAPGMNFRVRMLEDTVFDELRSGDVDLAIFCDPSIHPGASFHQKTLLRSRHVLIMRKGHPLEALSHERALEAADIEPYSRIGIVFKKASGGGFREILDENAVKARYSVTMPHFLAAAFFLVDSDDLLTLPLETANFLEKILPVTHCEDPFYRTCPWDPVMIWHERTHKSPAHEWLRAVLAEEAGRLPPWLGKR</sequence>
<dbReference type="PROSITE" id="PS50931">
    <property type="entry name" value="HTH_LYSR"/>
    <property type="match status" value="1"/>
</dbReference>
<evidence type="ECO:0000256" key="4">
    <source>
        <dbReference type="ARBA" id="ARBA00023163"/>
    </source>
</evidence>
<feature type="domain" description="HTH lysR-type" evidence="5">
    <location>
        <begin position="12"/>
        <end position="69"/>
    </location>
</feature>
<organism evidence="6 7">
    <name type="scientific">Sutterella massiliensis</name>
    <dbReference type="NCBI Taxonomy" id="1816689"/>
    <lineage>
        <taxon>Bacteria</taxon>
        <taxon>Pseudomonadati</taxon>
        <taxon>Pseudomonadota</taxon>
        <taxon>Betaproteobacteria</taxon>
        <taxon>Burkholderiales</taxon>
        <taxon>Sutterellaceae</taxon>
        <taxon>Sutterella</taxon>
    </lineage>
</organism>
<dbReference type="PANTHER" id="PTHR30118:SF15">
    <property type="entry name" value="TRANSCRIPTIONAL REGULATORY PROTEIN"/>
    <property type="match status" value="1"/>
</dbReference>
<dbReference type="Gene3D" id="1.10.10.10">
    <property type="entry name" value="Winged helix-like DNA-binding domain superfamily/Winged helix DNA-binding domain"/>
    <property type="match status" value="1"/>
</dbReference>
<dbReference type="Pfam" id="PF03466">
    <property type="entry name" value="LysR_substrate"/>
    <property type="match status" value="1"/>
</dbReference>
<dbReference type="Gene3D" id="3.40.190.10">
    <property type="entry name" value="Periplasmic binding protein-like II"/>
    <property type="match status" value="2"/>
</dbReference>
<keyword evidence="2" id="KW-0805">Transcription regulation</keyword>
<dbReference type="InterPro" id="IPR005119">
    <property type="entry name" value="LysR_subst-bd"/>
</dbReference>
<name>A0ABS2DQV3_9BURK</name>
<dbReference type="InterPro" id="IPR036390">
    <property type="entry name" value="WH_DNA-bd_sf"/>
</dbReference>
<dbReference type="PANTHER" id="PTHR30118">
    <property type="entry name" value="HTH-TYPE TRANSCRIPTIONAL REGULATOR LEUO-RELATED"/>
    <property type="match status" value="1"/>
</dbReference>
<comment type="caution">
    <text evidence="6">The sequence shown here is derived from an EMBL/GenBank/DDBJ whole genome shotgun (WGS) entry which is preliminary data.</text>
</comment>
<dbReference type="CDD" id="cd08417">
    <property type="entry name" value="PBP2_Nitroaromatics_like"/>
    <property type="match status" value="1"/>
</dbReference>
<dbReference type="InterPro" id="IPR050389">
    <property type="entry name" value="LysR-type_TF"/>
</dbReference>
<evidence type="ECO:0000256" key="1">
    <source>
        <dbReference type="ARBA" id="ARBA00009437"/>
    </source>
</evidence>
<accession>A0ABS2DQV3</accession>
<evidence type="ECO:0000259" key="5">
    <source>
        <dbReference type="PROSITE" id="PS50931"/>
    </source>
</evidence>
<comment type="similarity">
    <text evidence="1">Belongs to the LysR transcriptional regulatory family.</text>
</comment>
<dbReference type="InterPro" id="IPR037402">
    <property type="entry name" value="YidZ_PBP2"/>
</dbReference>
<dbReference type="RefSeq" id="WP_205102188.1">
    <property type="nucleotide sequence ID" value="NZ_JACJJC010000005.1"/>
</dbReference>
<dbReference type="InterPro" id="IPR000847">
    <property type="entry name" value="LysR_HTH_N"/>
</dbReference>
<evidence type="ECO:0000256" key="2">
    <source>
        <dbReference type="ARBA" id="ARBA00023015"/>
    </source>
</evidence>
<evidence type="ECO:0000256" key="3">
    <source>
        <dbReference type="ARBA" id="ARBA00023125"/>
    </source>
</evidence>
<evidence type="ECO:0000313" key="6">
    <source>
        <dbReference type="EMBL" id="MBM6703711.1"/>
    </source>
</evidence>
<keyword evidence="3" id="KW-0238">DNA-binding</keyword>
<keyword evidence="4" id="KW-0804">Transcription</keyword>
<dbReference type="Pfam" id="PF00126">
    <property type="entry name" value="HTH_1"/>
    <property type="match status" value="1"/>
</dbReference>
<dbReference type="Proteomes" id="UP000715095">
    <property type="component" value="Unassembled WGS sequence"/>
</dbReference>
<reference evidence="6 7" key="1">
    <citation type="journal article" date="2021" name="Sci. Rep.">
        <title>The distribution of antibiotic resistance genes in chicken gut microbiota commensals.</title>
        <authorList>
            <person name="Juricova H."/>
            <person name="Matiasovicova J."/>
            <person name="Kubasova T."/>
            <person name="Cejkova D."/>
            <person name="Rychlik I."/>
        </authorList>
    </citation>
    <scope>NUCLEOTIDE SEQUENCE [LARGE SCALE GENOMIC DNA]</scope>
    <source>
        <strain evidence="6 7">An829</strain>
    </source>
</reference>
<dbReference type="InterPro" id="IPR036388">
    <property type="entry name" value="WH-like_DNA-bd_sf"/>
</dbReference>
<dbReference type="SUPFAM" id="SSF53850">
    <property type="entry name" value="Periplasmic binding protein-like II"/>
    <property type="match status" value="1"/>
</dbReference>
<keyword evidence="7" id="KW-1185">Reference proteome</keyword>
<protein>
    <submittedName>
        <fullName evidence="6">LysR family transcriptional regulator</fullName>
    </submittedName>
</protein>
<dbReference type="SUPFAM" id="SSF46785">
    <property type="entry name" value="Winged helix' DNA-binding domain"/>
    <property type="match status" value="1"/>
</dbReference>
<proteinExistence type="inferred from homology"/>
<gene>
    <name evidence="6" type="ORF">H6A60_04310</name>
</gene>